<evidence type="ECO:0000256" key="3">
    <source>
        <dbReference type="PROSITE-ProRule" id="PRU00529"/>
    </source>
</evidence>
<dbReference type="Pfam" id="PF01170">
    <property type="entry name" value="UPF0020"/>
    <property type="match status" value="1"/>
</dbReference>
<dbReference type="InterPro" id="IPR000241">
    <property type="entry name" value="RlmKL-like_Mtase"/>
</dbReference>
<dbReference type="InterPro" id="IPR029063">
    <property type="entry name" value="SAM-dependent_MTases_sf"/>
</dbReference>
<dbReference type="EMBL" id="BQKE01000001">
    <property type="protein sequence ID" value="GJM61716.1"/>
    <property type="molecule type" value="Genomic_DNA"/>
</dbReference>
<dbReference type="GO" id="GO:0070043">
    <property type="term" value="F:rRNA (guanine-N7-)-methyltransferase activity"/>
    <property type="evidence" value="ECO:0007669"/>
    <property type="project" value="TreeGrafter"/>
</dbReference>
<protein>
    <submittedName>
        <fullName evidence="5">RNA methyltransferase</fullName>
    </submittedName>
</protein>
<keyword evidence="6" id="KW-1185">Reference proteome</keyword>
<evidence type="ECO:0000256" key="2">
    <source>
        <dbReference type="ARBA" id="ARBA00022679"/>
    </source>
</evidence>
<keyword evidence="2" id="KW-0808">Transferase</keyword>
<dbReference type="PANTHER" id="PTHR47313">
    <property type="entry name" value="RIBOSOMAL RNA LARGE SUBUNIT METHYLTRANSFERASE K/L"/>
    <property type="match status" value="1"/>
</dbReference>
<dbReference type="Pfam" id="PF22020">
    <property type="entry name" value="RlmL_1st"/>
    <property type="match status" value="1"/>
</dbReference>
<evidence type="ECO:0000256" key="1">
    <source>
        <dbReference type="ARBA" id="ARBA00022603"/>
    </source>
</evidence>
<dbReference type="Gene3D" id="3.30.2130.30">
    <property type="match status" value="1"/>
</dbReference>
<evidence type="ECO:0000313" key="5">
    <source>
        <dbReference type="EMBL" id="GJM61716.1"/>
    </source>
</evidence>
<evidence type="ECO:0000313" key="6">
    <source>
        <dbReference type="Proteomes" id="UP001310022"/>
    </source>
</evidence>
<dbReference type="AlphaFoldDB" id="A0AAN4VXA2"/>
<dbReference type="CDD" id="cd11715">
    <property type="entry name" value="THUMP_AdoMetMT"/>
    <property type="match status" value="1"/>
</dbReference>
<sequence length="366" mass="41933">MSEVVAQEVRDLNLKVDKVDRLSVELQGDFLTAMKLNLHLRCANRVLLEAVSFEAHTANDLYKHVRKFEWEMHIPLNGYFTIDSFVHNDTIRDNRFANQKMKDAIADRFMREYQKRPDSGPNRDKTCLYMHWVENKCALYFDTTGETIAKHGYRVNPWKAPMLESLAAAAIKNTGWNGESHFINPMCGSGTLAIEAALMAANIIPGMFRENYAFMHLRAFRKEDFDQLMQEAIAAEKDVPSHMRIIATDHDARALRAAEQNAEEAGVDHMIEFVKCDYSETEVPFGPGIVILNPEYGERLGEEEELLPVYQGIGDFFKQECDGKKGYVFTGNIPLGKRVGLKASRRIEMQNGRIDCRLFEYKIYQS</sequence>
<organism evidence="5 6">
    <name type="scientific">Persicobacter diffluens</name>
    <dbReference type="NCBI Taxonomy" id="981"/>
    <lineage>
        <taxon>Bacteria</taxon>
        <taxon>Pseudomonadati</taxon>
        <taxon>Bacteroidota</taxon>
        <taxon>Cytophagia</taxon>
        <taxon>Cytophagales</taxon>
        <taxon>Persicobacteraceae</taxon>
        <taxon>Persicobacter</taxon>
    </lineage>
</organism>
<dbReference type="Gene3D" id="3.40.50.150">
    <property type="entry name" value="Vaccinia Virus protein VP39"/>
    <property type="match status" value="1"/>
</dbReference>
<dbReference type="GO" id="GO:0008990">
    <property type="term" value="F:rRNA (guanine-N2-)-methyltransferase activity"/>
    <property type="evidence" value="ECO:0007669"/>
    <property type="project" value="TreeGrafter"/>
</dbReference>
<dbReference type="PANTHER" id="PTHR47313:SF1">
    <property type="entry name" value="RIBOSOMAL RNA LARGE SUBUNIT METHYLTRANSFERASE K_L"/>
    <property type="match status" value="1"/>
</dbReference>
<dbReference type="SMART" id="SM00981">
    <property type="entry name" value="THUMP"/>
    <property type="match status" value="1"/>
</dbReference>
<dbReference type="PROSITE" id="PS51165">
    <property type="entry name" value="THUMP"/>
    <property type="match status" value="1"/>
</dbReference>
<reference evidence="5 6" key="1">
    <citation type="submission" date="2021-12" db="EMBL/GenBank/DDBJ databases">
        <title>Genome sequencing of bacteria with rrn-lacking chromosome and rrn-plasmid.</title>
        <authorList>
            <person name="Anda M."/>
            <person name="Iwasaki W."/>
        </authorList>
    </citation>
    <scope>NUCLEOTIDE SEQUENCE [LARGE SCALE GENOMIC DNA]</scope>
    <source>
        <strain evidence="5 6">NBRC 15940</strain>
    </source>
</reference>
<proteinExistence type="predicted"/>
<comment type="caution">
    <text evidence="5">The sequence shown here is derived from an EMBL/GenBank/DDBJ whole genome shotgun (WGS) entry which is preliminary data.</text>
</comment>
<dbReference type="InterPro" id="IPR054170">
    <property type="entry name" value="RlmL_1st"/>
</dbReference>
<keyword evidence="3" id="KW-0694">RNA-binding</keyword>
<accession>A0AAN4VXA2</accession>
<dbReference type="Pfam" id="PF02926">
    <property type="entry name" value="THUMP"/>
    <property type="match status" value="1"/>
</dbReference>
<gene>
    <name evidence="5" type="primary">rlmL</name>
    <name evidence="5" type="ORF">PEDI_22680</name>
</gene>
<dbReference type="GO" id="GO:0003723">
    <property type="term" value="F:RNA binding"/>
    <property type="evidence" value="ECO:0007669"/>
    <property type="project" value="UniProtKB-UniRule"/>
</dbReference>
<dbReference type="Proteomes" id="UP001310022">
    <property type="component" value="Unassembled WGS sequence"/>
</dbReference>
<keyword evidence="1 5" id="KW-0489">Methyltransferase</keyword>
<name>A0AAN4VXA2_9BACT</name>
<feature type="domain" description="THUMP" evidence="4">
    <location>
        <begin position="32"/>
        <end position="143"/>
    </location>
</feature>
<dbReference type="InterPro" id="IPR004114">
    <property type="entry name" value="THUMP_dom"/>
</dbReference>
<dbReference type="SUPFAM" id="SSF53335">
    <property type="entry name" value="S-adenosyl-L-methionine-dependent methyltransferases"/>
    <property type="match status" value="1"/>
</dbReference>
<evidence type="ECO:0000259" key="4">
    <source>
        <dbReference type="PROSITE" id="PS51165"/>
    </source>
</evidence>